<evidence type="ECO:0000313" key="6">
    <source>
        <dbReference type="Proteomes" id="UP000248132"/>
    </source>
</evidence>
<name>A0A318XP53_9FIRM</name>
<evidence type="ECO:0000256" key="2">
    <source>
        <dbReference type="ARBA" id="ARBA00023125"/>
    </source>
</evidence>
<dbReference type="PANTHER" id="PTHR43280">
    <property type="entry name" value="ARAC-FAMILY TRANSCRIPTIONAL REGULATOR"/>
    <property type="match status" value="1"/>
</dbReference>
<accession>A0A318XP53</accession>
<dbReference type="SUPFAM" id="SSF46689">
    <property type="entry name" value="Homeodomain-like"/>
    <property type="match status" value="2"/>
</dbReference>
<dbReference type="InterPro" id="IPR011051">
    <property type="entry name" value="RmlC_Cupin_sf"/>
</dbReference>
<dbReference type="PANTHER" id="PTHR43280:SF2">
    <property type="entry name" value="HTH-TYPE TRANSCRIPTIONAL REGULATOR EXSA"/>
    <property type="match status" value="1"/>
</dbReference>
<dbReference type="RefSeq" id="WP_110461133.1">
    <property type="nucleotide sequence ID" value="NZ_QKMR01000005.1"/>
</dbReference>
<evidence type="ECO:0000313" key="5">
    <source>
        <dbReference type="EMBL" id="PYG88710.1"/>
    </source>
</evidence>
<dbReference type="InterPro" id="IPR009057">
    <property type="entry name" value="Homeodomain-like_sf"/>
</dbReference>
<dbReference type="InterPro" id="IPR003313">
    <property type="entry name" value="AraC-bd"/>
</dbReference>
<dbReference type="SUPFAM" id="SSF51182">
    <property type="entry name" value="RmlC-like cupins"/>
    <property type="match status" value="1"/>
</dbReference>
<sequence length="297" mass="34688">MDYEKTLLKEEIVIKRIISIHYFEYAKDYVFEGEKHDFWEFLYVDKGEVEVMAEALGLKLKQGEIIFHKPNEFHNVWANGKVAPNLIVVSFECKSPAIRYYENKILGISDFEKNLLAQIINEAKEAYTSELDITHMKKLEKRPEPIFGCEQLIKIYLEQLLISMVRKGNSVNSSSRLSTVVKERSDNDLLQRINNFLNENVTKNLTFDEVCRFSNLSRTSLKVLFKDKMGTGVMEHFKKLKIEAAKKMMREGEYNFTQISEILGYTSIHYFSRHFKNVTGMTPSQYVLSVKSKAYRI</sequence>
<dbReference type="SMART" id="SM00342">
    <property type="entry name" value="HTH_ARAC"/>
    <property type="match status" value="1"/>
</dbReference>
<dbReference type="Pfam" id="PF12833">
    <property type="entry name" value="HTH_18"/>
    <property type="match status" value="1"/>
</dbReference>
<reference evidence="5 6" key="1">
    <citation type="submission" date="2018-06" db="EMBL/GenBank/DDBJ databases">
        <title>Genomic Encyclopedia of Type Strains, Phase I: the one thousand microbial genomes (KMG-I) project.</title>
        <authorList>
            <person name="Kyrpides N."/>
        </authorList>
    </citation>
    <scope>NUCLEOTIDE SEQUENCE [LARGE SCALE GENOMIC DNA]</scope>
    <source>
        <strain evidence="5 6">DSM 19573</strain>
    </source>
</reference>
<keyword evidence="1" id="KW-0805">Transcription regulation</keyword>
<comment type="caution">
    <text evidence="5">The sequence shown here is derived from an EMBL/GenBank/DDBJ whole genome shotgun (WGS) entry which is preliminary data.</text>
</comment>
<dbReference type="Gene3D" id="2.60.120.10">
    <property type="entry name" value="Jelly Rolls"/>
    <property type="match status" value="1"/>
</dbReference>
<evidence type="ECO:0000256" key="3">
    <source>
        <dbReference type="ARBA" id="ARBA00023163"/>
    </source>
</evidence>
<dbReference type="Pfam" id="PF02311">
    <property type="entry name" value="AraC_binding"/>
    <property type="match status" value="1"/>
</dbReference>
<gene>
    <name evidence="5" type="ORF">LY28_01064</name>
</gene>
<keyword evidence="2 5" id="KW-0238">DNA-binding</keyword>
<keyword evidence="6" id="KW-1185">Reference proteome</keyword>
<dbReference type="EMBL" id="QKMR01000005">
    <property type="protein sequence ID" value="PYG88710.1"/>
    <property type="molecule type" value="Genomic_DNA"/>
</dbReference>
<dbReference type="Gene3D" id="1.10.10.60">
    <property type="entry name" value="Homeodomain-like"/>
    <property type="match status" value="1"/>
</dbReference>
<evidence type="ECO:0000256" key="1">
    <source>
        <dbReference type="ARBA" id="ARBA00023015"/>
    </source>
</evidence>
<dbReference type="GO" id="GO:0003700">
    <property type="term" value="F:DNA-binding transcription factor activity"/>
    <property type="evidence" value="ECO:0007669"/>
    <property type="project" value="InterPro"/>
</dbReference>
<dbReference type="InterPro" id="IPR018060">
    <property type="entry name" value="HTH_AraC"/>
</dbReference>
<proteinExistence type="predicted"/>
<dbReference type="AlphaFoldDB" id="A0A318XP53"/>
<keyword evidence="3" id="KW-0804">Transcription</keyword>
<dbReference type="GO" id="GO:0043565">
    <property type="term" value="F:sequence-specific DNA binding"/>
    <property type="evidence" value="ECO:0007669"/>
    <property type="project" value="InterPro"/>
</dbReference>
<dbReference type="PROSITE" id="PS00041">
    <property type="entry name" value="HTH_ARAC_FAMILY_1"/>
    <property type="match status" value="1"/>
</dbReference>
<dbReference type="Proteomes" id="UP000248132">
    <property type="component" value="Unassembled WGS sequence"/>
</dbReference>
<dbReference type="OrthoDB" id="249627at2"/>
<dbReference type="InterPro" id="IPR018062">
    <property type="entry name" value="HTH_AraC-typ_CS"/>
</dbReference>
<organism evidence="5 6">
    <name type="scientific">Ruminiclostridium sufflavum DSM 19573</name>
    <dbReference type="NCBI Taxonomy" id="1121337"/>
    <lineage>
        <taxon>Bacteria</taxon>
        <taxon>Bacillati</taxon>
        <taxon>Bacillota</taxon>
        <taxon>Clostridia</taxon>
        <taxon>Eubacteriales</taxon>
        <taxon>Oscillospiraceae</taxon>
        <taxon>Ruminiclostridium</taxon>
    </lineage>
</organism>
<protein>
    <submittedName>
        <fullName evidence="5">AraC-like DNA-binding protein</fullName>
    </submittedName>
</protein>
<feature type="domain" description="HTH araC/xylS-type" evidence="4">
    <location>
        <begin position="191"/>
        <end position="289"/>
    </location>
</feature>
<evidence type="ECO:0000259" key="4">
    <source>
        <dbReference type="PROSITE" id="PS01124"/>
    </source>
</evidence>
<dbReference type="InterPro" id="IPR014710">
    <property type="entry name" value="RmlC-like_jellyroll"/>
</dbReference>
<dbReference type="PROSITE" id="PS01124">
    <property type="entry name" value="HTH_ARAC_FAMILY_2"/>
    <property type="match status" value="1"/>
</dbReference>